<organism evidence="3 4">
    <name type="scientific">Elsinoe australis</name>
    <dbReference type="NCBI Taxonomy" id="40998"/>
    <lineage>
        <taxon>Eukaryota</taxon>
        <taxon>Fungi</taxon>
        <taxon>Dikarya</taxon>
        <taxon>Ascomycota</taxon>
        <taxon>Pezizomycotina</taxon>
        <taxon>Dothideomycetes</taxon>
        <taxon>Dothideomycetidae</taxon>
        <taxon>Myriangiales</taxon>
        <taxon>Elsinoaceae</taxon>
        <taxon>Elsinoe</taxon>
    </lineage>
</organism>
<dbReference type="AlphaFoldDB" id="A0A4U7AQ17"/>
<accession>A0A4U7AQ17</accession>
<evidence type="ECO:0000313" key="4">
    <source>
        <dbReference type="Proteomes" id="UP000308133"/>
    </source>
</evidence>
<evidence type="ECO:0000313" key="3">
    <source>
        <dbReference type="EMBL" id="TKX20253.1"/>
    </source>
</evidence>
<proteinExistence type="predicted"/>
<evidence type="ECO:0000256" key="2">
    <source>
        <dbReference type="SAM" id="Phobius"/>
    </source>
</evidence>
<keyword evidence="2" id="KW-0472">Membrane</keyword>
<reference evidence="3 4" key="1">
    <citation type="submission" date="2018-02" db="EMBL/GenBank/DDBJ databases">
        <title>Draft genome sequences of Elsinoe sp., causing black scab on jojoba.</title>
        <authorList>
            <person name="Stodart B."/>
            <person name="Jeffress S."/>
            <person name="Ash G."/>
            <person name="Arun Chinnappa K."/>
        </authorList>
    </citation>
    <scope>NUCLEOTIDE SEQUENCE [LARGE SCALE GENOMIC DNA]</scope>
    <source>
        <strain evidence="3 4">Hillstone_2</strain>
    </source>
</reference>
<dbReference type="EMBL" id="PTQR01000095">
    <property type="protein sequence ID" value="TKX20253.1"/>
    <property type="molecule type" value="Genomic_DNA"/>
</dbReference>
<feature type="compositionally biased region" description="Polar residues" evidence="1">
    <location>
        <begin position="83"/>
        <end position="93"/>
    </location>
</feature>
<comment type="caution">
    <text evidence="3">The sequence shown here is derived from an EMBL/GenBank/DDBJ whole genome shotgun (WGS) entry which is preliminary data.</text>
</comment>
<keyword evidence="2" id="KW-0812">Transmembrane</keyword>
<sequence>MPVLRRDDRNMIGMSPTLFVFLVMLGGGFLVLMCAAFHRFLGSRNDNDPQARTPEQDGYMREVRQRGYDELSYGRRPLREPVDNSQLQDSGRY</sequence>
<feature type="transmembrane region" description="Helical" evidence="2">
    <location>
        <begin position="12"/>
        <end position="37"/>
    </location>
</feature>
<feature type="region of interest" description="Disordered" evidence="1">
    <location>
        <begin position="42"/>
        <end position="93"/>
    </location>
</feature>
<feature type="compositionally biased region" description="Basic and acidic residues" evidence="1">
    <location>
        <begin position="45"/>
        <end position="82"/>
    </location>
</feature>
<name>A0A4U7AQ17_9PEZI</name>
<protein>
    <submittedName>
        <fullName evidence="3">Uncharacterized protein</fullName>
    </submittedName>
</protein>
<keyword evidence="2" id="KW-1133">Transmembrane helix</keyword>
<dbReference type="Proteomes" id="UP000308133">
    <property type="component" value="Unassembled WGS sequence"/>
</dbReference>
<gene>
    <name evidence="3" type="ORF">C1H76_7553</name>
</gene>
<evidence type="ECO:0000256" key="1">
    <source>
        <dbReference type="SAM" id="MobiDB-lite"/>
    </source>
</evidence>